<dbReference type="SUPFAM" id="SSF55729">
    <property type="entry name" value="Acyl-CoA N-acyltransferases (Nat)"/>
    <property type="match status" value="1"/>
</dbReference>
<dbReference type="Proteomes" id="UP000018144">
    <property type="component" value="Unassembled WGS sequence"/>
</dbReference>
<proteinExistence type="predicted"/>
<reference evidence="2 3" key="1">
    <citation type="journal article" date="2013" name="PLoS Genet.">
        <title>The genome and development-dependent transcriptomes of Pyronema confluens: a window into fungal evolution.</title>
        <authorList>
            <person name="Traeger S."/>
            <person name="Altegoer F."/>
            <person name="Freitag M."/>
            <person name="Gabaldon T."/>
            <person name="Kempken F."/>
            <person name="Kumar A."/>
            <person name="Marcet-Houben M."/>
            <person name="Poggeler S."/>
            <person name="Stajich J.E."/>
            <person name="Nowrousian M."/>
        </authorList>
    </citation>
    <scope>NUCLEOTIDE SEQUENCE [LARGE SCALE GENOMIC DNA]</scope>
    <source>
        <strain evidence="3">CBS 100304</strain>
        <tissue evidence="2">Vegetative mycelium</tissue>
    </source>
</reference>
<dbReference type="OrthoDB" id="5321968at2759"/>
<feature type="region of interest" description="Disordered" evidence="1">
    <location>
        <begin position="1"/>
        <end position="24"/>
    </location>
</feature>
<dbReference type="EMBL" id="HF936161">
    <property type="protein sequence ID" value="CCX15299.1"/>
    <property type="molecule type" value="Genomic_DNA"/>
</dbReference>
<gene>
    <name evidence="2" type="ORF">PCON_01574</name>
</gene>
<sequence length="247" mass="27235">MITDPSPPPPDDSKTSKPLSASPATDSSKILIFHATTYPLPAAHIAQFRECINPAYTLSEKGLFDHLRIPDEDATEFLTPGRWIFACYVPNSTPKDGSEPLLQPATDYLGITHDLTGYSMAGTVSISMPPYPRTPYTPGFPIFPGTLEVDEFHLHLLVTSVNHKQIGVAARLLNAVQDFAASRIPKGKQGKIVGEVLEEVGNVPYYVRRGFIQEGEKWCCPPGTWGSIERFHLRRMVRRVEGCATEG</sequence>
<dbReference type="AlphaFoldDB" id="U4LML3"/>
<evidence type="ECO:0000313" key="3">
    <source>
        <dbReference type="Proteomes" id="UP000018144"/>
    </source>
</evidence>
<feature type="compositionally biased region" description="Pro residues" evidence="1">
    <location>
        <begin position="1"/>
        <end position="10"/>
    </location>
</feature>
<name>U4LML3_PYROM</name>
<evidence type="ECO:0000313" key="2">
    <source>
        <dbReference type="EMBL" id="CCX15299.1"/>
    </source>
</evidence>
<evidence type="ECO:0000256" key="1">
    <source>
        <dbReference type="SAM" id="MobiDB-lite"/>
    </source>
</evidence>
<organism evidence="2 3">
    <name type="scientific">Pyronema omphalodes (strain CBS 100304)</name>
    <name type="common">Pyronema confluens</name>
    <dbReference type="NCBI Taxonomy" id="1076935"/>
    <lineage>
        <taxon>Eukaryota</taxon>
        <taxon>Fungi</taxon>
        <taxon>Dikarya</taxon>
        <taxon>Ascomycota</taxon>
        <taxon>Pezizomycotina</taxon>
        <taxon>Pezizomycetes</taxon>
        <taxon>Pezizales</taxon>
        <taxon>Pyronemataceae</taxon>
        <taxon>Pyronema</taxon>
    </lineage>
</organism>
<dbReference type="InterPro" id="IPR016181">
    <property type="entry name" value="Acyl_CoA_acyltransferase"/>
</dbReference>
<accession>U4LML3</accession>
<keyword evidence="3" id="KW-1185">Reference proteome</keyword>
<protein>
    <submittedName>
        <fullName evidence="2">Uncharacterized protein</fullName>
    </submittedName>
</protein>